<evidence type="ECO:0000313" key="3">
    <source>
        <dbReference type="EMBL" id="KAJ9666568.1"/>
    </source>
</evidence>
<feature type="domain" description="UspA" evidence="2">
    <location>
        <begin position="443"/>
        <end position="634"/>
    </location>
</feature>
<dbReference type="CDD" id="cd23659">
    <property type="entry name" value="USP_At3g01520-like"/>
    <property type="match status" value="1"/>
</dbReference>
<feature type="compositionally biased region" description="Polar residues" evidence="1">
    <location>
        <begin position="368"/>
        <end position="384"/>
    </location>
</feature>
<gene>
    <name evidence="3" type="ORF">H2201_003227</name>
</gene>
<dbReference type="PANTHER" id="PTHR46100:SF4">
    <property type="entry name" value="USPA DOMAIN-CONTAINING PROTEIN"/>
    <property type="match status" value="1"/>
</dbReference>
<organism evidence="3 4">
    <name type="scientific">Coniosporium apollinis</name>
    <dbReference type="NCBI Taxonomy" id="61459"/>
    <lineage>
        <taxon>Eukaryota</taxon>
        <taxon>Fungi</taxon>
        <taxon>Dikarya</taxon>
        <taxon>Ascomycota</taxon>
        <taxon>Pezizomycotina</taxon>
        <taxon>Dothideomycetes</taxon>
        <taxon>Dothideomycetes incertae sedis</taxon>
        <taxon>Coniosporium</taxon>
    </lineage>
</organism>
<evidence type="ECO:0000313" key="4">
    <source>
        <dbReference type="Proteomes" id="UP001172684"/>
    </source>
</evidence>
<feature type="compositionally biased region" description="Polar residues" evidence="1">
    <location>
        <begin position="512"/>
        <end position="529"/>
    </location>
</feature>
<reference evidence="3" key="1">
    <citation type="submission" date="2022-10" db="EMBL/GenBank/DDBJ databases">
        <title>Culturing micro-colonial fungi from biological soil crusts in the Mojave desert and describing Neophaeococcomyces mojavensis, and introducing the new genera and species Taxawa tesnikishii.</title>
        <authorList>
            <person name="Kurbessoian T."/>
            <person name="Stajich J.E."/>
        </authorList>
    </citation>
    <scope>NUCLEOTIDE SEQUENCE</scope>
    <source>
        <strain evidence="3">TK_1</strain>
    </source>
</reference>
<sequence length="668" mass="71877">MSLEAALDEERREILALLEGKKTAPRAKSISGPGGRTASPGGTMPVRSMLDVDGPPAGRHASIAGTGVGITSPSGTTTGPRPSVVRSMLDPDVPPPTGRSRTAVSPPPFSATGRKPEDQYNFEMLPSIESHSMPKRVTQGGKKKQKPGAVPAISPEELEKFIKERGGRHHSTASILGKTQKTHSPSSRASARSVSPGGRNLNTNSLNLMADPDKFVTESGKVVDLKNAYRRLSDAALLRSGGSLSTLATRKGSDPTAGESLAPGGGMRLEKDYYGDDDEAAVESSEQEESGSSGDEGSESGKRRGRVRSRSIDEGDQGERKPKSLLAAAEEDRKRQAEIYKVRSLLEPAISVIGPDGERLSKKKTGVHPNSNFDNASGVSTPVDSDTEADISEIKRAQRMALTISPIHSAPEAHRCIRQIIRGEYARMQQEAEAGLRRQRVYLVSTDVSEEAAYALEWTIGTVLRDGDTLLAVNAIEAEQGAGAESSIAIGEGAQAALESETLAKTLSNEQRYDGSTNLPTMSSPLHQSTTPGTGTPPNLTNMDKAERDRWNNADEISKTCVKLLRKTRLQVRVVVEVFHCKSPKHMITEVIDFLEPTLVILGSRGRSALKGVLLGSFSNYLVTKSSVPVMVARKRLRKHSKYKRNTSRLSNVLSYPSNTRLAHAKID</sequence>
<comment type="caution">
    <text evidence="3">The sequence shown here is derived from an EMBL/GenBank/DDBJ whole genome shotgun (WGS) entry which is preliminary data.</text>
</comment>
<accession>A0ABQ9NX78</accession>
<dbReference type="SUPFAM" id="SSF52402">
    <property type="entry name" value="Adenine nucleotide alpha hydrolases-like"/>
    <property type="match status" value="1"/>
</dbReference>
<feature type="compositionally biased region" description="Polar residues" evidence="1">
    <location>
        <begin position="172"/>
        <end position="183"/>
    </location>
</feature>
<dbReference type="InterPro" id="IPR014729">
    <property type="entry name" value="Rossmann-like_a/b/a_fold"/>
</dbReference>
<dbReference type="Pfam" id="PF00582">
    <property type="entry name" value="Usp"/>
    <property type="match status" value="1"/>
</dbReference>
<evidence type="ECO:0000259" key="2">
    <source>
        <dbReference type="Pfam" id="PF00582"/>
    </source>
</evidence>
<name>A0ABQ9NX78_9PEZI</name>
<dbReference type="EMBL" id="JAPDRL010000018">
    <property type="protein sequence ID" value="KAJ9666568.1"/>
    <property type="molecule type" value="Genomic_DNA"/>
</dbReference>
<keyword evidence="4" id="KW-1185">Reference proteome</keyword>
<proteinExistence type="predicted"/>
<feature type="compositionally biased region" description="Acidic residues" evidence="1">
    <location>
        <begin position="275"/>
        <end position="289"/>
    </location>
</feature>
<feature type="compositionally biased region" description="Low complexity" evidence="1">
    <location>
        <begin position="184"/>
        <end position="198"/>
    </location>
</feature>
<dbReference type="Proteomes" id="UP001172684">
    <property type="component" value="Unassembled WGS sequence"/>
</dbReference>
<feature type="region of interest" description="Disordered" evidence="1">
    <location>
        <begin position="19"/>
        <end position="117"/>
    </location>
</feature>
<dbReference type="PRINTS" id="PR01438">
    <property type="entry name" value="UNVRSLSTRESS"/>
</dbReference>
<feature type="region of interest" description="Disordered" evidence="1">
    <location>
        <begin position="245"/>
        <end position="332"/>
    </location>
</feature>
<feature type="compositionally biased region" description="Basic and acidic residues" evidence="1">
    <location>
        <begin position="310"/>
        <end position="322"/>
    </location>
</feature>
<protein>
    <recommendedName>
        <fullName evidence="2">UspA domain-containing protein</fullName>
    </recommendedName>
</protein>
<evidence type="ECO:0000256" key="1">
    <source>
        <dbReference type="SAM" id="MobiDB-lite"/>
    </source>
</evidence>
<feature type="region of interest" description="Disordered" evidence="1">
    <location>
        <begin position="133"/>
        <end position="207"/>
    </location>
</feature>
<dbReference type="InterPro" id="IPR006016">
    <property type="entry name" value="UspA"/>
</dbReference>
<feature type="region of interest" description="Disordered" evidence="1">
    <location>
        <begin position="512"/>
        <end position="539"/>
    </location>
</feature>
<feature type="region of interest" description="Disordered" evidence="1">
    <location>
        <begin position="365"/>
        <end position="385"/>
    </location>
</feature>
<dbReference type="Gene3D" id="3.40.50.620">
    <property type="entry name" value="HUPs"/>
    <property type="match status" value="1"/>
</dbReference>
<dbReference type="InterPro" id="IPR006015">
    <property type="entry name" value="Universal_stress_UspA"/>
</dbReference>
<feature type="compositionally biased region" description="Low complexity" evidence="1">
    <location>
        <begin position="69"/>
        <end position="83"/>
    </location>
</feature>
<dbReference type="PANTHER" id="PTHR46100">
    <property type="entry name" value="IMP2'P"/>
    <property type="match status" value="1"/>
</dbReference>